<reference evidence="7" key="1">
    <citation type="journal article" date="2014" name="Nat. Commun.">
        <title>The tobacco genome sequence and its comparison with those of tomato and potato.</title>
        <authorList>
            <person name="Sierro N."/>
            <person name="Battey J.N."/>
            <person name="Ouadi S."/>
            <person name="Bakaher N."/>
            <person name="Bovet L."/>
            <person name="Willig A."/>
            <person name="Goepfert S."/>
            <person name="Peitsch M.C."/>
            <person name="Ivanov N.V."/>
        </authorList>
    </citation>
    <scope>NUCLEOTIDE SEQUENCE [LARGE SCALE GENOMIC DNA]</scope>
</reference>
<dbReference type="InterPro" id="IPR058922">
    <property type="entry name" value="WHD_DRP"/>
</dbReference>
<dbReference type="InterPro" id="IPR032675">
    <property type="entry name" value="LRR_dom_sf"/>
</dbReference>
<dbReference type="Gene3D" id="1.10.8.430">
    <property type="entry name" value="Helical domain of apoptotic protease-activating factors"/>
    <property type="match status" value="1"/>
</dbReference>
<dbReference type="AlphaFoldDB" id="A0A1S3Y2N6"/>
<dbReference type="GO" id="GO:0051707">
    <property type="term" value="P:response to other organism"/>
    <property type="evidence" value="ECO:0007669"/>
    <property type="project" value="UniProtKB-ARBA"/>
</dbReference>
<dbReference type="Pfam" id="PF23559">
    <property type="entry name" value="WHD_DRP"/>
    <property type="match status" value="1"/>
</dbReference>
<evidence type="ECO:0000256" key="2">
    <source>
        <dbReference type="ARBA" id="ARBA00022614"/>
    </source>
</evidence>
<dbReference type="STRING" id="4097.A0A1S3Y2N6"/>
<dbReference type="InterPro" id="IPR027417">
    <property type="entry name" value="P-loop_NTPase"/>
</dbReference>
<dbReference type="SMR" id="A0A1S3Y2N6"/>
<dbReference type="InterPro" id="IPR042197">
    <property type="entry name" value="Apaf_helical"/>
</dbReference>
<dbReference type="GeneID" id="107771528"/>
<evidence type="ECO:0000256" key="4">
    <source>
        <dbReference type="ARBA" id="ARBA00022741"/>
    </source>
</evidence>
<sequence length="711" mass="82267">MKRLTEGSEDLDIIPIVGMPGLGKTTLARKIYNDPRISYEFFSKIWIHVGQLDKIKDVFLKILNRFTRNIKEYQDMDANELARLICSFVAKGGKCLIVLDDVWESEVVDSVMKVFPKNRFGHRIMMTTRLGNVATYANENPHYLKFLNEDESFELLKMNVFGRRSCPHELLRLGESIAKKCSGLPLSIVVIAGALRARTSKVDWVRVDKNMGEYLINKDDSRISLNIVKAHYDSLPQEMQSCFLYCGVFPRGFDIPIWKLIRLWIAEGLIKSKPAFTLEETAQYYLNGLVDRNLVMVMQKKSDGKIKTCRVQDLLHEFCKMEASEKWFFQEVRPAFDEAIMSIHDRSMSRRLCVQPRALHDFLSTRPFVEHVRSFYCFSTRQTQIELPPSNIRSICRSFPLIRVLDIESLKFLFSRDFFQLFHLRYIAISGDFMALPCAFVKFWNLQTLIFSTSAPVLEIKADIWNMLRLRHIHTNDPAKLPCPSTSTGKASILQTLSQVASQSCRKNVFKKACHLKKLSIRGPMKSFLETKCVNLEELKSLEELKLLNDFLYSSEVLHIPVAFFKFVRTLKKLTLSNTKFDWSEASRLGELECLEVLKLKQDAFTGESWRPEVGGFSELQVLWIEMADLKLWEVSQLHFPRLRHLVLISCDKLEAVPYELASIHSFQEMMLENTIKAVKSAREIQRKKLESINFNLTIFPPESDDLKATQ</sequence>
<dbReference type="FunFam" id="1.10.10.10:FF:000322">
    <property type="entry name" value="Probable disease resistance protein At1g63360"/>
    <property type="match status" value="1"/>
</dbReference>
<dbReference type="Gene3D" id="3.40.50.300">
    <property type="entry name" value="P-loop containing nucleotide triphosphate hydrolases"/>
    <property type="match status" value="1"/>
</dbReference>
<dbReference type="Pfam" id="PF00931">
    <property type="entry name" value="NB-ARC"/>
    <property type="match status" value="1"/>
</dbReference>
<keyword evidence="2" id="KW-0433">Leucine-rich repeat</keyword>
<dbReference type="KEGG" id="nta:107771528"/>
<dbReference type="InterPro" id="IPR044974">
    <property type="entry name" value="Disease_R_plants"/>
</dbReference>
<evidence type="ECO:0000256" key="6">
    <source>
        <dbReference type="ARBA" id="ARBA00022840"/>
    </source>
</evidence>
<comment type="similarity">
    <text evidence="1">Belongs to the disease resistance NB-LRR family.</text>
</comment>
<proteinExistence type="inferred from homology"/>
<dbReference type="PRINTS" id="PR00364">
    <property type="entry name" value="DISEASERSIST"/>
</dbReference>
<keyword evidence="4" id="KW-0547">Nucleotide-binding</keyword>
<dbReference type="PaxDb" id="4097-A0A1S3Y2N6"/>
<evidence type="ECO:0000313" key="8">
    <source>
        <dbReference type="RefSeq" id="XP_016446395.2"/>
    </source>
</evidence>
<dbReference type="PANTHER" id="PTHR23155">
    <property type="entry name" value="DISEASE RESISTANCE PROTEIN RP"/>
    <property type="match status" value="1"/>
</dbReference>
<dbReference type="Gene3D" id="1.10.10.10">
    <property type="entry name" value="Winged helix-like DNA-binding domain superfamily/Winged helix DNA-binding domain"/>
    <property type="match status" value="1"/>
</dbReference>
<keyword evidence="3" id="KW-0677">Repeat</keyword>
<evidence type="ECO:0000256" key="1">
    <source>
        <dbReference type="ARBA" id="ARBA00008894"/>
    </source>
</evidence>
<reference evidence="8" key="2">
    <citation type="submission" date="2025-08" db="UniProtKB">
        <authorList>
            <consortium name="RefSeq"/>
        </authorList>
    </citation>
    <scope>IDENTIFICATION</scope>
    <source>
        <tissue evidence="8">Leaf</tissue>
    </source>
</reference>
<dbReference type="PANTHER" id="PTHR23155:SF1193">
    <property type="entry name" value="DISEASE RESISTANCE PROTEIN RPP13-RELATED"/>
    <property type="match status" value="1"/>
</dbReference>
<dbReference type="Proteomes" id="UP000790787">
    <property type="component" value="Chromosome 16"/>
</dbReference>
<organism evidence="7 8">
    <name type="scientific">Nicotiana tabacum</name>
    <name type="common">Common tobacco</name>
    <dbReference type="NCBI Taxonomy" id="4097"/>
    <lineage>
        <taxon>Eukaryota</taxon>
        <taxon>Viridiplantae</taxon>
        <taxon>Streptophyta</taxon>
        <taxon>Embryophyta</taxon>
        <taxon>Tracheophyta</taxon>
        <taxon>Spermatophyta</taxon>
        <taxon>Magnoliopsida</taxon>
        <taxon>eudicotyledons</taxon>
        <taxon>Gunneridae</taxon>
        <taxon>Pentapetalae</taxon>
        <taxon>asterids</taxon>
        <taxon>lamiids</taxon>
        <taxon>Solanales</taxon>
        <taxon>Solanaceae</taxon>
        <taxon>Nicotianoideae</taxon>
        <taxon>Nicotianeae</taxon>
        <taxon>Nicotiana</taxon>
    </lineage>
</organism>
<protein>
    <submittedName>
        <fullName evidence="8">Late blight resistance protein homolog R1B-16</fullName>
    </submittedName>
</protein>
<evidence type="ECO:0000313" key="7">
    <source>
        <dbReference type="Proteomes" id="UP000790787"/>
    </source>
</evidence>
<dbReference type="RefSeq" id="XP_016446395.2">
    <property type="nucleotide sequence ID" value="XM_016590909.2"/>
</dbReference>
<name>A0A1S3Y2N6_TOBAC</name>
<dbReference type="SUPFAM" id="SSF52058">
    <property type="entry name" value="L domain-like"/>
    <property type="match status" value="1"/>
</dbReference>
<evidence type="ECO:0000256" key="3">
    <source>
        <dbReference type="ARBA" id="ARBA00022737"/>
    </source>
</evidence>
<accession>A0A1S3Y2N6</accession>
<dbReference type="GO" id="GO:0005524">
    <property type="term" value="F:ATP binding"/>
    <property type="evidence" value="ECO:0007669"/>
    <property type="project" value="UniProtKB-KW"/>
</dbReference>
<evidence type="ECO:0000256" key="5">
    <source>
        <dbReference type="ARBA" id="ARBA00022821"/>
    </source>
</evidence>
<keyword evidence="7" id="KW-1185">Reference proteome</keyword>
<dbReference type="InterPro" id="IPR036388">
    <property type="entry name" value="WH-like_DNA-bd_sf"/>
</dbReference>
<dbReference type="RefSeq" id="XP_016446395.1">
    <property type="nucleotide sequence ID" value="XM_016590909.1"/>
</dbReference>
<dbReference type="SUPFAM" id="SSF52540">
    <property type="entry name" value="P-loop containing nucleoside triphosphate hydrolases"/>
    <property type="match status" value="1"/>
</dbReference>
<dbReference type="InterPro" id="IPR002182">
    <property type="entry name" value="NB-ARC"/>
</dbReference>
<dbReference type="GO" id="GO:0043531">
    <property type="term" value="F:ADP binding"/>
    <property type="evidence" value="ECO:0007669"/>
    <property type="project" value="InterPro"/>
</dbReference>
<keyword evidence="6" id="KW-0067">ATP-binding</keyword>
<dbReference type="InterPro" id="IPR055414">
    <property type="entry name" value="LRR_R13L4/SHOC2-like"/>
</dbReference>
<keyword evidence="5" id="KW-0611">Plant defense</keyword>
<dbReference type="Pfam" id="PF23598">
    <property type="entry name" value="LRR_14"/>
    <property type="match status" value="1"/>
</dbReference>
<dbReference type="Gene3D" id="3.80.10.10">
    <property type="entry name" value="Ribonuclease Inhibitor"/>
    <property type="match status" value="1"/>
</dbReference>
<dbReference type="OrthoDB" id="646178at2759"/>
<gene>
    <name evidence="8" type="primary">LOC107771528</name>
</gene>
<dbReference type="GO" id="GO:0006952">
    <property type="term" value="P:defense response"/>
    <property type="evidence" value="ECO:0007669"/>
    <property type="project" value="UniProtKB-KW"/>
</dbReference>